<dbReference type="PANTHER" id="PTHR24221:SF646">
    <property type="entry name" value="HAEMOLYSIN SECRETION ATP-BINDING PROTEIN"/>
    <property type="match status" value="1"/>
</dbReference>
<feature type="transmembrane region" description="Helical" evidence="7">
    <location>
        <begin position="162"/>
        <end position="185"/>
    </location>
</feature>
<comment type="caution">
    <text evidence="9">The sequence shown here is derived from an EMBL/GenBank/DDBJ whole genome shotgun (WGS) entry which is preliminary data.</text>
</comment>
<keyword evidence="5 7" id="KW-1133">Transmembrane helix</keyword>
<evidence type="ECO:0000256" key="3">
    <source>
        <dbReference type="ARBA" id="ARBA00022741"/>
    </source>
</evidence>
<dbReference type="PROSITE" id="PS50893">
    <property type="entry name" value="ABC_TRANSPORTER_2"/>
    <property type="match status" value="1"/>
</dbReference>
<dbReference type="Proteomes" id="UP001500212">
    <property type="component" value="Unassembled WGS sequence"/>
</dbReference>
<reference evidence="10" key="1">
    <citation type="journal article" date="2019" name="Int. J. Syst. Evol. Microbiol.">
        <title>The Global Catalogue of Microorganisms (GCM) 10K type strain sequencing project: providing services to taxonomists for standard genome sequencing and annotation.</title>
        <authorList>
            <consortium name="The Broad Institute Genomics Platform"/>
            <consortium name="The Broad Institute Genome Sequencing Center for Infectious Disease"/>
            <person name="Wu L."/>
            <person name="Ma J."/>
        </authorList>
    </citation>
    <scope>NUCLEOTIDE SEQUENCE [LARGE SCALE GENOMIC DNA]</scope>
    <source>
        <strain evidence="10">JCM 17938</strain>
    </source>
</reference>
<dbReference type="EMBL" id="BAABHJ010000027">
    <property type="protein sequence ID" value="GAA4614822.1"/>
    <property type="molecule type" value="Genomic_DNA"/>
</dbReference>
<keyword evidence="4 9" id="KW-0067">ATP-binding</keyword>
<evidence type="ECO:0000313" key="9">
    <source>
        <dbReference type="EMBL" id="GAA4614822.1"/>
    </source>
</evidence>
<dbReference type="SUPFAM" id="SSF90123">
    <property type="entry name" value="ABC transporter transmembrane region"/>
    <property type="match status" value="1"/>
</dbReference>
<feature type="transmembrane region" description="Helical" evidence="7">
    <location>
        <begin position="268"/>
        <end position="290"/>
    </location>
</feature>
<dbReference type="InterPro" id="IPR027417">
    <property type="entry name" value="P-loop_NTPase"/>
</dbReference>
<accession>A0ABP8TWT2</accession>
<evidence type="ECO:0000256" key="2">
    <source>
        <dbReference type="ARBA" id="ARBA00022692"/>
    </source>
</evidence>
<sequence>MTIEGRRRRFTEMRQLLTFGVVLGWRADRRRVMIVLLLQLGQALGVGGMLLAGRGVADGLLGSGHGRTDVSRAAVSAVVVMALAFVNSTVNIVGLTQQSVLRVAIERDAVEAVTSATARTDLLEFERPGFHDRVRLALTAAQIHAPNLPFTVLTVTRTTLTLATVLIALIAMAWWLLPLLLVAALPSIRVALLQQRAHFDLQRQLTENQRTAGYLTQLLTGRDEAKELRAFGLSRAFFDRLAACYDRTLNAEVAFRHRFLWKEIRARLAGQVMAAAAVGGLLVATVAGVVDAPTALTALGGLLIGVQQGIMITSVLRSSGDSLRYLRELRRFTAEVSGPPAPPVATRRSFGVLIARNLSFAYPGGARTAVADVSLDLRPGEVVALVGENGSGKTTLTKLLTGLYSPASGELLVDGRPAPAAELRALSTVLFQDYLRYKLSVAENIALGDPAFLGDRGRLLEAARRAGAARIVADLPGGYDAQLGAEFTGGTDLSLGQWQRIALARAFFRQAPLVVLDEPTAAMDPRAEADLFARIRELFAERAVVLISHRFSSVRSADRILVLRRGRVVETGTHDELMAADGLYAESFRLQAAAYLDEPVSRPPSARPV</sequence>
<comment type="subcellular location">
    <subcellularLocation>
        <location evidence="1">Cell membrane</location>
        <topology evidence="1">Multi-pass membrane protein</topology>
    </subcellularLocation>
</comment>
<protein>
    <submittedName>
        <fullName evidence="9">ABC transporter ATP-binding protein</fullName>
    </submittedName>
</protein>
<dbReference type="SUPFAM" id="SSF52540">
    <property type="entry name" value="P-loop containing nucleoside triphosphate hydrolases"/>
    <property type="match status" value="1"/>
</dbReference>
<name>A0ABP8TWT2_9ACTN</name>
<keyword evidence="2 7" id="KW-0812">Transmembrane</keyword>
<gene>
    <name evidence="9" type="ORF">GCM10023195_64910</name>
</gene>
<evidence type="ECO:0000256" key="5">
    <source>
        <dbReference type="ARBA" id="ARBA00022989"/>
    </source>
</evidence>
<dbReference type="InterPro" id="IPR039421">
    <property type="entry name" value="Type_1_exporter"/>
</dbReference>
<feature type="transmembrane region" description="Helical" evidence="7">
    <location>
        <begin position="73"/>
        <end position="93"/>
    </location>
</feature>
<proteinExistence type="predicted"/>
<dbReference type="GO" id="GO:0005524">
    <property type="term" value="F:ATP binding"/>
    <property type="evidence" value="ECO:0007669"/>
    <property type="project" value="UniProtKB-KW"/>
</dbReference>
<dbReference type="InterPro" id="IPR003593">
    <property type="entry name" value="AAA+_ATPase"/>
</dbReference>
<evidence type="ECO:0000259" key="8">
    <source>
        <dbReference type="PROSITE" id="PS50893"/>
    </source>
</evidence>
<dbReference type="PANTHER" id="PTHR24221">
    <property type="entry name" value="ATP-BINDING CASSETTE SUB-FAMILY B"/>
    <property type="match status" value="1"/>
</dbReference>
<feature type="domain" description="ABC transporter" evidence="8">
    <location>
        <begin position="353"/>
        <end position="590"/>
    </location>
</feature>
<dbReference type="Gene3D" id="1.20.1560.10">
    <property type="entry name" value="ABC transporter type 1, transmembrane domain"/>
    <property type="match status" value="1"/>
</dbReference>
<dbReference type="InterPro" id="IPR017871">
    <property type="entry name" value="ABC_transporter-like_CS"/>
</dbReference>
<evidence type="ECO:0000256" key="6">
    <source>
        <dbReference type="ARBA" id="ARBA00023136"/>
    </source>
</evidence>
<evidence type="ECO:0000256" key="7">
    <source>
        <dbReference type="SAM" id="Phobius"/>
    </source>
</evidence>
<dbReference type="SMART" id="SM00382">
    <property type="entry name" value="AAA"/>
    <property type="match status" value="1"/>
</dbReference>
<feature type="transmembrane region" description="Helical" evidence="7">
    <location>
        <begin position="296"/>
        <end position="316"/>
    </location>
</feature>
<feature type="transmembrane region" description="Helical" evidence="7">
    <location>
        <begin position="32"/>
        <end position="53"/>
    </location>
</feature>
<keyword evidence="3" id="KW-0547">Nucleotide-binding</keyword>
<dbReference type="InterPro" id="IPR036640">
    <property type="entry name" value="ABC1_TM_sf"/>
</dbReference>
<dbReference type="Pfam" id="PF00005">
    <property type="entry name" value="ABC_tran"/>
    <property type="match status" value="1"/>
</dbReference>
<dbReference type="PROSITE" id="PS00211">
    <property type="entry name" value="ABC_TRANSPORTER_1"/>
    <property type="match status" value="1"/>
</dbReference>
<evidence type="ECO:0000313" key="10">
    <source>
        <dbReference type="Proteomes" id="UP001500212"/>
    </source>
</evidence>
<keyword evidence="6 7" id="KW-0472">Membrane</keyword>
<evidence type="ECO:0000256" key="4">
    <source>
        <dbReference type="ARBA" id="ARBA00022840"/>
    </source>
</evidence>
<keyword evidence="10" id="KW-1185">Reference proteome</keyword>
<dbReference type="RefSeq" id="WP_345363166.1">
    <property type="nucleotide sequence ID" value="NZ_BAABHJ010000027.1"/>
</dbReference>
<evidence type="ECO:0000256" key="1">
    <source>
        <dbReference type="ARBA" id="ARBA00004651"/>
    </source>
</evidence>
<dbReference type="InterPro" id="IPR003439">
    <property type="entry name" value="ABC_transporter-like_ATP-bd"/>
</dbReference>
<dbReference type="Gene3D" id="3.40.50.300">
    <property type="entry name" value="P-loop containing nucleotide triphosphate hydrolases"/>
    <property type="match status" value="1"/>
</dbReference>
<organism evidence="9 10">
    <name type="scientific">Actinoallomurus liliacearum</name>
    <dbReference type="NCBI Taxonomy" id="1080073"/>
    <lineage>
        <taxon>Bacteria</taxon>
        <taxon>Bacillati</taxon>
        <taxon>Actinomycetota</taxon>
        <taxon>Actinomycetes</taxon>
        <taxon>Streptosporangiales</taxon>
        <taxon>Thermomonosporaceae</taxon>
        <taxon>Actinoallomurus</taxon>
    </lineage>
</organism>